<evidence type="ECO:0000313" key="11">
    <source>
        <dbReference type="Proteomes" id="UP001498771"/>
    </source>
</evidence>
<evidence type="ECO:0000313" key="10">
    <source>
        <dbReference type="EMBL" id="KAK7202660.1"/>
    </source>
</evidence>
<dbReference type="PROSITE" id="PS50850">
    <property type="entry name" value="MFS"/>
    <property type="match status" value="1"/>
</dbReference>
<evidence type="ECO:0000256" key="8">
    <source>
        <dbReference type="SAM" id="Phobius"/>
    </source>
</evidence>
<reference evidence="10 11" key="1">
    <citation type="submission" date="2024-03" db="EMBL/GenBank/DDBJ databases">
        <title>Genome-scale model development and genomic sequencing of the oleaginous clade Lipomyces.</title>
        <authorList>
            <consortium name="Lawrence Berkeley National Laboratory"/>
            <person name="Czajka J.J."/>
            <person name="Han Y."/>
            <person name="Kim J."/>
            <person name="Mondo S.J."/>
            <person name="Hofstad B.A."/>
            <person name="Robles A."/>
            <person name="Haridas S."/>
            <person name="Riley R."/>
            <person name="LaButti K."/>
            <person name="Pangilinan J."/>
            <person name="Andreopoulos W."/>
            <person name="Lipzen A."/>
            <person name="Yan J."/>
            <person name="Wang M."/>
            <person name="Ng V."/>
            <person name="Grigoriev I.V."/>
            <person name="Spatafora J.W."/>
            <person name="Magnuson J.K."/>
            <person name="Baker S.E."/>
            <person name="Pomraning K.R."/>
        </authorList>
    </citation>
    <scope>NUCLEOTIDE SEQUENCE [LARGE SCALE GENOMIC DNA]</scope>
    <source>
        <strain evidence="10 11">Phaff 52-87</strain>
    </source>
</reference>
<dbReference type="EMBL" id="JBBJBU010000016">
    <property type="protein sequence ID" value="KAK7202660.1"/>
    <property type="molecule type" value="Genomic_DNA"/>
</dbReference>
<feature type="transmembrane region" description="Helical" evidence="8">
    <location>
        <begin position="260"/>
        <end position="280"/>
    </location>
</feature>
<protein>
    <submittedName>
        <fullName evidence="10">Multidrug resistance protein fnx1</fullName>
    </submittedName>
</protein>
<dbReference type="PANTHER" id="PTHR23501">
    <property type="entry name" value="MAJOR FACILITATOR SUPERFAMILY"/>
    <property type="match status" value="1"/>
</dbReference>
<dbReference type="InterPro" id="IPR011701">
    <property type="entry name" value="MFS"/>
</dbReference>
<dbReference type="SUPFAM" id="SSF103473">
    <property type="entry name" value="MFS general substrate transporter"/>
    <property type="match status" value="1"/>
</dbReference>
<comment type="caution">
    <text evidence="10">The sequence shown here is derived from an EMBL/GenBank/DDBJ whole genome shotgun (WGS) entry which is preliminary data.</text>
</comment>
<dbReference type="GeneID" id="90039289"/>
<feature type="transmembrane region" description="Helical" evidence="8">
    <location>
        <begin position="163"/>
        <end position="184"/>
    </location>
</feature>
<evidence type="ECO:0000256" key="4">
    <source>
        <dbReference type="ARBA" id="ARBA00022692"/>
    </source>
</evidence>
<feature type="transmembrane region" description="Helical" evidence="8">
    <location>
        <begin position="220"/>
        <end position="240"/>
    </location>
</feature>
<keyword evidence="6 8" id="KW-0472">Membrane</keyword>
<evidence type="ECO:0000256" key="5">
    <source>
        <dbReference type="ARBA" id="ARBA00022989"/>
    </source>
</evidence>
<evidence type="ECO:0000256" key="1">
    <source>
        <dbReference type="ARBA" id="ARBA00004127"/>
    </source>
</evidence>
<feature type="transmembrane region" description="Helical" evidence="8">
    <location>
        <begin position="66"/>
        <end position="91"/>
    </location>
</feature>
<feature type="region of interest" description="Disordered" evidence="7">
    <location>
        <begin position="23"/>
        <end position="45"/>
    </location>
</feature>
<keyword evidence="3" id="KW-0813">Transport</keyword>
<dbReference type="PANTHER" id="PTHR23501:SF191">
    <property type="entry name" value="VACUOLAR BASIC AMINO ACID TRANSPORTER 4"/>
    <property type="match status" value="1"/>
</dbReference>
<feature type="transmembrane region" description="Helical" evidence="8">
    <location>
        <begin position="531"/>
        <end position="550"/>
    </location>
</feature>
<feature type="transmembrane region" description="Helical" evidence="8">
    <location>
        <begin position="328"/>
        <end position="353"/>
    </location>
</feature>
<name>A0ABR1EYI5_9ASCO</name>
<feature type="transmembrane region" description="Helical" evidence="8">
    <location>
        <begin position="191"/>
        <end position="214"/>
    </location>
</feature>
<feature type="transmembrane region" description="Helical" evidence="8">
    <location>
        <begin position="286"/>
        <end position="308"/>
    </location>
</feature>
<feature type="transmembrane region" description="Helical" evidence="8">
    <location>
        <begin position="134"/>
        <end position="157"/>
    </location>
</feature>
<organism evidence="10 11">
    <name type="scientific">Myxozyma melibiosi</name>
    <dbReference type="NCBI Taxonomy" id="54550"/>
    <lineage>
        <taxon>Eukaryota</taxon>
        <taxon>Fungi</taxon>
        <taxon>Dikarya</taxon>
        <taxon>Ascomycota</taxon>
        <taxon>Saccharomycotina</taxon>
        <taxon>Lipomycetes</taxon>
        <taxon>Lipomycetales</taxon>
        <taxon>Lipomycetaceae</taxon>
        <taxon>Myxozyma</taxon>
    </lineage>
</organism>
<feature type="compositionally biased region" description="Acidic residues" evidence="7">
    <location>
        <begin position="23"/>
        <end position="35"/>
    </location>
</feature>
<feature type="transmembrane region" description="Helical" evidence="8">
    <location>
        <begin position="359"/>
        <end position="380"/>
    </location>
</feature>
<feature type="transmembrane region" description="Helical" evidence="8">
    <location>
        <begin position="392"/>
        <end position="411"/>
    </location>
</feature>
<dbReference type="InterPro" id="IPR020846">
    <property type="entry name" value="MFS_dom"/>
</dbReference>
<feature type="domain" description="Major facilitator superfamily (MFS) profile" evidence="9">
    <location>
        <begin position="69"/>
        <end position="555"/>
    </location>
</feature>
<dbReference type="RefSeq" id="XP_064765693.1">
    <property type="nucleotide sequence ID" value="XM_064913777.1"/>
</dbReference>
<feature type="transmembrane region" description="Helical" evidence="8">
    <location>
        <begin position="423"/>
        <end position="449"/>
    </location>
</feature>
<keyword evidence="5 8" id="KW-1133">Transmembrane helix</keyword>
<dbReference type="Gene3D" id="1.20.1250.20">
    <property type="entry name" value="MFS general substrate transporter like domains"/>
    <property type="match status" value="1"/>
</dbReference>
<feature type="transmembrane region" description="Helical" evidence="8">
    <location>
        <begin position="461"/>
        <end position="479"/>
    </location>
</feature>
<sequence length="563" mass="60633">MATARERRNSLIDQESARLLGDFDERDDLAVDDGPDGPSSASAVASEDVEAAVAEREVDELSTRALVTLFCSLYIGVFLCALDGTVIVTLISHIASEFHDFRSVSWIATAYLIAVAAFQPLYGKISDIYGRKALLIFSNAAFAIGCVLCGLASSVWFLVFARVIAGIGGAGLNSLSVITLSDLVPLRQRSLLHGIGSVLYNSGAAVGGVFGGLITDAVGWRWAFYIQVPFVLISAVTIQLNLKGKPVSEIESGRLKRIDFLGSFALVSALTLFMLAMSIGGNYVPWTSPLIFIFFTLSFAFIAAFVHIELKVAAEPVIPVQLLKDRTILGSAISNALIFMISYSHLFYVPIYLISVRGVSATAAGTNIISNFIGTGIGAISTGTYMRATGKYFRAMLFNACLLFLGCILVSTYSETTSTFTQVFFLLIPGIGFGSLLTSTLIALIASVPHEFQAVTTSIQYGFRGMGSTVGVTIASAVFQNVLATELYEKITGPGAAEMISRVLDSVEEVENLPDEYREIARGGFLVASRWVFYFAVGLGFLNILAISIMKEHTLHTTIQRRE</sequence>
<feature type="transmembrane region" description="Helical" evidence="8">
    <location>
        <begin position="103"/>
        <end position="122"/>
    </location>
</feature>
<evidence type="ECO:0000256" key="7">
    <source>
        <dbReference type="SAM" id="MobiDB-lite"/>
    </source>
</evidence>
<dbReference type="Pfam" id="PF07690">
    <property type="entry name" value="MFS_1"/>
    <property type="match status" value="1"/>
</dbReference>
<dbReference type="InterPro" id="IPR036259">
    <property type="entry name" value="MFS_trans_sf"/>
</dbReference>
<gene>
    <name evidence="10" type="ORF">BZA70DRAFT_285682</name>
</gene>
<comment type="subcellular location">
    <subcellularLocation>
        <location evidence="1">Endomembrane system</location>
        <topology evidence="1">Multi-pass membrane protein</topology>
    </subcellularLocation>
</comment>
<evidence type="ECO:0000256" key="2">
    <source>
        <dbReference type="ARBA" id="ARBA00008335"/>
    </source>
</evidence>
<keyword evidence="11" id="KW-1185">Reference proteome</keyword>
<evidence type="ECO:0000256" key="3">
    <source>
        <dbReference type="ARBA" id="ARBA00022448"/>
    </source>
</evidence>
<keyword evidence="4 8" id="KW-0812">Transmembrane</keyword>
<proteinExistence type="inferred from homology"/>
<dbReference type="Proteomes" id="UP001498771">
    <property type="component" value="Unassembled WGS sequence"/>
</dbReference>
<accession>A0ABR1EYI5</accession>
<evidence type="ECO:0000256" key="6">
    <source>
        <dbReference type="ARBA" id="ARBA00023136"/>
    </source>
</evidence>
<evidence type="ECO:0000259" key="9">
    <source>
        <dbReference type="PROSITE" id="PS50850"/>
    </source>
</evidence>
<comment type="similarity">
    <text evidence="2">Belongs to the major facilitator superfamily.</text>
</comment>